<keyword evidence="1" id="KW-1133">Transmembrane helix</keyword>
<feature type="transmembrane region" description="Helical" evidence="1">
    <location>
        <begin position="20"/>
        <end position="40"/>
    </location>
</feature>
<gene>
    <name evidence="2" type="ORF">RHGRI_020886</name>
</gene>
<sequence>MDQPPEEVQPAKTFYFKNLLTIPLFFATFVDGLFTHLPLLSQFNPSPSASSRFVLLISTSPFNVYSNIDSSQWTKLLVFPFCYLVILFAFPLLTAMVSTPVASHERLFITHLWVSLAMFVYNVVVFGSALVLVAINTHNLGLQLVSAFVLGCFVFLIDDVTLWRLASVLEPDQGVAAMKRSYLLICGVNAVFAYLCMGTDLVILIKN</sequence>
<feature type="transmembrane region" description="Helical" evidence="1">
    <location>
        <begin position="108"/>
        <end position="133"/>
    </location>
</feature>
<feature type="transmembrane region" description="Helical" evidence="1">
    <location>
        <begin position="182"/>
        <end position="205"/>
    </location>
</feature>
<protein>
    <submittedName>
        <fullName evidence="2">Uncharacterized protein</fullName>
    </submittedName>
</protein>
<evidence type="ECO:0000313" key="3">
    <source>
        <dbReference type="Proteomes" id="UP000823749"/>
    </source>
</evidence>
<keyword evidence="1" id="KW-0812">Transmembrane</keyword>
<dbReference type="AlphaFoldDB" id="A0AAV6JP10"/>
<accession>A0AAV6JP10</accession>
<proteinExistence type="predicted"/>
<name>A0AAV6JP10_9ERIC</name>
<comment type="caution">
    <text evidence="2">The sequence shown here is derived from an EMBL/GenBank/DDBJ whole genome shotgun (WGS) entry which is preliminary data.</text>
</comment>
<reference evidence="2" key="1">
    <citation type="submission" date="2020-08" db="EMBL/GenBank/DDBJ databases">
        <title>Plant Genome Project.</title>
        <authorList>
            <person name="Zhang R.-G."/>
        </authorList>
    </citation>
    <scope>NUCLEOTIDE SEQUENCE</scope>
    <source>
        <strain evidence="2">WSP0</strain>
        <tissue evidence="2">Leaf</tissue>
    </source>
</reference>
<keyword evidence="3" id="KW-1185">Reference proteome</keyword>
<feature type="transmembrane region" description="Helical" evidence="1">
    <location>
        <begin position="140"/>
        <end position="162"/>
    </location>
</feature>
<evidence type="ECO:0000256" key="1">
    <source>
        <dbReference type="SAM" id="Phobius"/>
    </source>
</evidence>
<keyword evidence="1" id="KW-0472">Membrane</keyword>
<organism evidence="2 3">
    <name type="scientific">Rhododendron griersonianum</name>
    <dbReference type="NCBI Taxonomy" id="479676"/>
    <lineage>
        <taxon>Eukaryota</taxon>
        <taxon>Viridiplantae</taxon>
        <taxon>Streptophyta</taxon>
        <taxon>Embryophyta</taxon>
        <taxon>Tracheophyta</taxon>
        <taxon>Spermatophyta</taxon>
        <taxon>Magnoliopsida</taxon>
        <taxon>eudicotyledons</taxon>
        <taxon>Gunneridae</taxon>
        <taxon>Pentapetalae</taxon>
        <taxon>asterids</taxon>
        <taxon>Ericales</taxon>
        <taxon>Ericaceae</taxon>
        <taxon>Ericoideae</taxon>
        <taxon>Rhodoreae</taxon>
        <taxon>Rhododendron</taxon>
    </lineage>
</organism>
<dbReference type="Proteomes" id="UP000823749">
    <property type="component" value="Chromosome 7"/>
</dbReference>
<dbReference type="EMBL" id="JACTNZ010000007">
    <property type="protein sequence ID" value="KAG5540800.1"/>
    <property type="molecule type" value="Genomic_DNA"/>
</dbReference>
<feature type="transmembrane region" description="Helical" evidence="1">
    <location>
        <begin position="76"/>
        <end position="96"/>
    </location>
</feature>
<evidence type="ECO:0000313" key="2">
    <source>
        <dbReference type="EMBL" id="KAG5540800.1"/>
    </source>
</evidence>